<accession>A0A1X6WN90</accession>
<evidence type="ECO:0000256" key="9">
    <source>
        <dbReference type="ARBA" id="ARBA00022840"/>
    </source>
</evidence>
<keyword evidence="7 17" id="KW-0547">Nucleotide-binding</keyword>
<dbReference type="GO" id="GO:0004143">
    <property type="term" value="F:ATP-dependent diacylglycerol kinase activity"/>
    <property type="evidence" value="ECO:0007669"/>
    <property type="project" value="UniProtKB-EC"/>
</dbReference>
<feature type="binding site" evidence="18">
    <location>
        <position position="83"/>
    </location>
    <ligand>
        <name>a divalent metal cation</name>
        <dbReference type="ChEBI" id="CHEBI:60240"/>
    </ligand>
</feature>
<feature type="transmembrane region" description="Helical" evidence="19">
    <location>
        <begin position="40"/>
        <end position="57"/>
    </location>
</feature>
<dbReference type="InterPro" id="IPR036945">
    <property type="entry name" value="DAGK_sf"/>
</dbReference>
<dbReference type="GO" id="GO:0005886">
    <property type="term" value="C:plasma membrane"/>
    <property type="evidence" value="ECO:0007669"/>
    <property type="project" value="UniProtKB-SubCell"/>
</dbReference>
<feature type="binding site" evidence="17">
    <location>
        <position position="83"/>
    </location>
    <ligand>
        <name>ATP</name>
        <dbReference type="ChEBI" id="CHEBI:30616"/>
    </ligand>
</feature>
<comment type="similarity">
    <text evidence="2">Belongs to the bacterial diacylglycerol kinase family.</text>
</comment>
<dbReference type="InterPro" id="IPR000829">
    <property type="entry name" value="DAGK"/>
</dbReference>
<keyword evidence="21" id="KW-1185">Reference proteome</keyword>
<dbReference type="EC" id="2.7.1.107" evidence="20"/>
<feature type="binding site" evidence="17">
    <location>
        <position position="35"/>
    </location>
    <ligand>
        <name>ATP</name>
        <dbReference type="ChEBI" id="CHEBI:30616"/>
    </ligand>
</feature>
<keyword evidence="18" id="KW-0460">Magnesium</keyword>
<evidence type="ECO:0000256" key="3">
    <source>
        <dbReference type="ARBA" id="ARBA00022475"/>
    </source>
</evidence>
<evidence type="ECO:0000256" key="6">
    <source>
        <dbReference type="ARBA" id="ARBA00022692"/>
    </source>
</evidence>
<proteinExistence type="inferred from homology"/>
<keyword evidence="18" id="KW-0479">Metal-binding</keyword>
<keyword evidence="11" id="KW-0443">Lipid metabolism</keyword>
<keyword evidence="14" id="KW-1208">Phospholipid metabolism</keyword>
<protein>
    <submittedName>
        <fullName evidence="20">Diacylglycerol kinase</fullName>
        <ecNumber evidence="20">2.7.1.107</ecNumber>
    </submittedName>
</protein>
<evidence type="ECO:0000256" key="11">
    <source>
        <dbReference type="ARBA" id="ARBA00023098"/>
    </source>
</evidence>
<feature type="transmembrane region" description="Helical" evidence="19">
    <location>
        <begin position="63"/>
        <end position="82"/>
    </location>
</feature>
<name>A0A1X6WN90_9ENTE</name>
<dbReference type="PANTHER" id="PTHR34299">
    <property type="entry name" value="DIACYLGLYCEROL KINASE"/>
    <property type="match status" value="1"/>
</dbReference>
<feature type="binding site" evidence="17">
    <location>
        <begin position="102"/>
        <end position="103"/>
    </location>
    <ligand>
        <name>ATP</name>
        <dbReference type="ChEBI" id="CHEBI:30616"/>
    </ligand>
</feature>
<comment type="subcellular location">
    <subcellularLocation>
        <location evidence="1">Cell membrane</location>
        <topology evidence="1">Multi-pass membrane protein</topology>
    </subcellularLocation>
</comment>
<evidence type="ECO:0000256" key="5">
    <source>
        <dbReference type="ARBA" id="ARBA00022679"/>
    </source>
</evidence>
<keyword evidence="10 19" id="KW-1133">Transmembrane helix</keyword>
<feature type="active site" description="Proton acceptor" evidence="15">
    <location>
        <position position="76"/>
    </location>
</feature>
<dbReference type="EMBL" id="FWFD01000009">
    <property type="protein sequence ID" value="SLM85737.1"/>
    <property type="molecule type" value="Genomic_DNA"/>
</dbReference>
<dbReference type="InterPro" id="IPR033717">
    <property type="entry name" value="UDPK"/>
</dbReference>
<gene>
    <name evidence="20" type="ORF">FM121_06530</name>
</gene>
<evidence type="ECO:0000256" key="17">
    <source>
        <dbReference type="PIRSR" id="PIRSR600829-3"/>
    </source>
</evidence>
<organism evidence="20 21">
    <name type="scientific">Vagococcus fluvialis bH819</name>
    <dbReference type="NCBI Taxonomy" id="1255619"/>
    <lineage>
        <taxon>Bacteria</taxon>
        <taxon>Bacillati</taxon>
        <taxon>Bacillota</taxon>
        <taxon>Bacilli</taxon>
        <taxon>Lactobacillales</taxon>
        <taxon>Enterococcaceae</taxon>
        <taxon>Vagococcus</taxon>
    </lineage>
</organism>
<evidence type="ECO:0000256" key="2">
    <source>
        <dbReference type="ARBA" id="ARBA00005967"/>
    </source>
</evidence>
<keyword evidence="9 17" id="KW-0067">ATP-binding</keyword>
<dbReference type="GO" id="GO:0046872">
    <property type="term" value="F:metal ion binding"/>
    <property type="evidence" value="ECO:0007669"/>
    <property type="project" value="UniProtKB-KW"/>
</dbReference>
<keyword evidence="5 20" id="KW-0808">Transferase</keyword>
<keyword evidence="8 20" id="KW-0418">Kinase</keyword>
<keyword evidence="13" id="KW-0594">Phospholipid biosynthesis</keyword>
<evidence type="ECO:0000256" key="8">
    <source>
        <dbReference type="ARBA" id="ARBA00022777"/>
    </source>
</evidence>
<evidence type="ECO:0000256" key="15">
    <source>
        <dbReference type="PIRSR" id="PIRSR600829-1"/>
    </source>
</evidence>
<evidence type="ECO:0000256" key="1">
    <source>
        <dbReference type="ARBA" id="ARBA00004651"/>
    </source>
</evidence>
<dbReference type="PANTHER" id="PTHR34299:SF1">
    <property type="entry name" value="DIACYLGLYCEROL KINASE"/>
    <property type="match status" value="1"/>
</dbReference>
<dbReference type="GO" id="GO:0008654">
    <property type="term" value="P:phospholipid biosynthetic process"/>
    <property type="evidence" value="ECO:0007669"/>
    <property type="project" value="UniProtKB-KW"/>
</dbReference>
<evidence type="ECO:0000256" key="12">
    <source>
        <dbReference type="ARBA" id="ARBA00023136"/>
    </source>
</evidence>
<dbReference type="AlphaFoldDB" id="A0A1X6WN90"/>
<keyword evidence="12 19" id="KW-0472">Membrane</keyword>
<feature type="binding site" evidence="18">
    <location>
        <position position="35"/>
    </location>
    <ligand>
        <name>a divalent metal cation</name>
        <dbReference type="ChEBI" id="CHEBI:60240"/>
    </ligand>
</feature>
<keyword evidence="3" id="KW-1003">Cell membrane</keyword>
<evidence type="ECO:0000256" key="19">
    <source>
        <dbReference type="SAM" id="Phobius"/>
    </source>
</evidence>
<evidence type="ECO:0000256" key="4">
    <source>
        <dbReference type="ARBA" id="ARBA00022516"/>
    </source>
</evidence>
<evidence type="ECO:0000256" key="14">
    <source>
        <dbReference type="ARBA" id="ARBA00023264"/>
    </source>
</evidence>
<sequence length="133" mass="15280">MIMDLKDNKQIRKNKSFFESLRHATNGLVTVLKEERNMKYHISLMIIVIFLSFLFHLSNIEWLFILVAIFLVLITETINTAFETIVDLVTDKSYHILAKKIKDMAAGAVLLSAVLACLIGIVIFIPKIWQMII</sequence>
<evidence type="ECO:0000256" key="18">
    <source>
        <dbReference type="PIRSR" id="PIRSR600829-4"/>
    </source>
</evidence>
<feature type="binding site" evidence="16">
    <location>
        <position position="76"/>
    </location>
    <ligand>
        <name>substrate</name>
    </ligand>
</feature>
<evidence type="ECO:0000313" key="20">
    <source>
        <dbReference type="EMBL" id="SLM85737.1"/>
    </source>
</evidence>
<dbReference type="CDD" id="cd14265">
    <property type="entry name" value="UDPK_IM_like"/>
    <property type="match status" value="1"/>
</dbReference>
<dbReference type="OrthoDB" id="9789934at2"/>
<dbReference type="Proteomes" id="UP000195918">
    <property type="component" value="Unassembled WGS sequence"/>
</dbReference>
<dbReference type="Pfam" id="PF01219">
    <property type="entry name" value="DAGK_prokar"/>
    <property type="match status" value="1"/>
</dbReference>
<evidence type="ECO:0000256" key="7">
    <source>
        <dbReference type="ARBA" id="ARBA00022741"/>
    </source>
</evidence>
<keyword evidence="4" id="KW-0444">Lipid biosynthesis</keyword>
<evidence type="ECO:0000256" key="10">
    <source>
        <dbReference type="ARBA" id="ARBA00022989"/>
    </source>
</evidence>
<evidence type="ECO:0000256" key="16">
    <source>
        <dbReference type="PIRSR" id="PIRSR600829-2"/>
    </source>
</evidence>
<comment type="cofactor">
    <cofactor evidence="18">
        <name>Mg(2+)</name>
        <dbReference type="ChEBI" id="CHEBI:18420"/>
    </cofactor>
    <text evidence="18">Mn(2+), Zn(2+), Cd(2+) and Co(2+) support activity to lesser extents.</text>
</comment>
<reference evidence="21" key="1">
    <citation type="submission" date="2017-02" db="EMBL/GenBank/DDBJ databases">
        <authorList>
            <person name="Dridi B."/>
        </authorList>
    </citation>
    <scope>NUCLEOTIDE SEQUENCE [LARGE SCALE GENOMIC DNA]</scope>
    <source>
        <strain evidence="21">bH819</strain>
    </source>
</reference>
<evidence type="ECO:0000313" key="21">
    <source>
        <dbReference type="Proteomes" id="UP000195918"/>
    </source>
</evidence>
<dbReference type="Gene3D" id="1.10.287.3610">
    <property type="match status" value="1"/>
</dbReference>
<feature type="transmembrane region" description="Helical" evidence="19">
    <location>
        <begin position="103"/>
        <end position="125"/>
    </location>
</feature>
<evidence type="ECO:0000256" key="13">
    <source>
        <dbReference type="ARBA" id="ARBA00023209"/>
    </source>
</evidence>
<keyword evidence="6 19" id="KW-0812">Transmembrane</keyword>
<dbReference type="GO" id="GO:0005524">
    <property type="term" value="F:ATP binding"/>
    <property type="evidence" value="ECO:0007669"/>
    <property type="project" value="UniProtKB-KW"/>
</dbReference>